<dbReference type="Gene3D" id="2.60.40.790">
    <property type="match status" value="1"/>
</dbReference>
<dbReference type="SUPFAM" id="SSF54534">
    <property type="entry name" value="FKBP-like"/>
    <property type="match status" value="1"/>
</dbReference>
<dbReference type="InterPro" id="IPR046357">
    <property type="entry name" value="PPIase_dom_sf"/>
</dbReference>
<dbReference type="EMBL" id="HBGA01015948">
    <property type="protein sequence ID" value="CAD8995129.1"/>
    <property type="molecule type" value="Transcribed_RNA"/>
</dbReference>
<evidence type="ECO:0000259" key="7">
    <source>
        <dbReference type="PROSITE" id="PS50059"/>
    </source>
</evidence>
<dbReference type="Gene3D" id="3.10.50.40">
    <property type="match status" value="1"/>
</dbReference>
<dbReference type="FunFam" id="3.10.50.40:FF:000006">
    <property type="entry name" value="Peptidyl-prolyl cis-trans isomerase"/>
    <property type="match status" value="1"/>
</dbReference>
<dbReference type="PANTHER" id="PTHR10516:SF443">
    <property type="entry name" value="FK506-BINDING PROTEIN 59-RELATED"/>
    <property type="match status" value="1"/>
</dbReference>
<dbReference type="GO" id="GO:0003755">
    <property type="term" value="F:peptidyl-prolyl cis-trans isomerase activity"/>
    <property type="evidence" value="ECO:0007669"/>
    <property type="project" value="UniProtKB-KW"/>
</dbReference>
<dbReference type="CDD" id="cd02981">
    <property type="entry name" value="PDI_b_family"/>
    <property type="match status" value="1"/>
</dbReference>
<dbReference type="PROSITE" id="PS51203">
    <property type="entry name" value="CS"/>
    <property type="match status" value="1"/>
</dbReference>
<comment type="catalytic activity">
    <reaction evidence="1 5">
        <text>[protein]-peptidylproline (omega=180) = [protein]-peptidylproline (omega=0)</text>
        <dbReference type="Rhea" id="RHEA:16237"/>
        <dbReference type="Rhea" id="RHEA-COMP:10747"/>
        <dbReference type="Rhea" id="RHEA-COMP:10748"/>
        <dbReference type="ChEBI" id="CHEBI:83833"/>
        <dbReference type="ChEBI" id="CHEBI:83834"/>
        <dbReference type="EC" id="5.2.1.8"/>
    </reaction>
</comment>
<evidence type="ECO:0000259" key="8">
    <source>
        <dbReference type="PROSITE" id="PS51203"/>
    </source>
</evidence>
<dbReference type="Pfam" id="PF00254">
    <property type="entry name" value="FKBP_C"/>
    <property type="match status" value="1"/>
</dbReference>
<dbReference type="InterPro" id="IPR036249">
    <property type="entry name" value="Thioredoxin-like_sf"/>
</dbReference>
<dbReference type="Gene3D" id="3.40.30.10">
    <property type="entry name" value="Glutaredoxin"/>
    <property type="match status" value="3"/>
</dbReference>
<dbReference type="SUPFAM" id="SSF49764">
    <property type="entry name" value="HSP20-like chaperones"/>
    <property type="match status" value="1"/>
</dbReference>
<keyword evidence="6" id="KW-0732">Signal</keyword>
<feature type="signal peptide" evidence="6">
    <location>
        <begin position="1"/>
        <end position="19"/>
    </location>
</feature>
<feature type="chain" id="PRO_5030549064" description="peptidylprolyl isomerase" evidence="6">
    <location>
        <begin position="20"/>
        <end position="769"/>
    </location>
</feature>
<dbReference type="EC" id="5.2.1.8" evidence="2 5"/>
<feature type="domain" description="CS" evidence="8">
    <location>
        <begin position="20"/>
        <end position="107"/>
    </location>
</feature>
<dbReference type="PANTHER" id="PTHR10516">
    <property type="entry name" value="PEPTIDYL-PROLYL CIS-TRANS ISOMERASE"/>
    <property type="match status" value="1"/>
</dbReference>
<feature type="domain" description="PPIase FKBP-type" evidence="7">
    <location>
        <begin position="666"/>
        <end position="753"/>
    </location>
</feature>
<dbReference type="InterPro" id="IPR007052">
    <property type="entry name" value="CS_dom"/>
</dbReference>
<evidence type="ECO:0000256" key="6">
    <source>
        <dbReference type="SAM" id="SignalP"/>
    </source>
</evidence>
<reference evidence="9" key="1">
    <citation type="submission" date="2021-01" db="EMBL/GenBank/DDBJ databases">
        <authorList>
            <person name="Corre E."/>
            <person name="Pelletier E."/>
            <person name="Niang G."/>
            <person name="Scheremetjew M."/>
            <person name="Finn R."/>
            <person name="Kale V."/>
            <person name="Holt S."/>
            <person name="Cochrane G."/>
            <person name="Meng A."/>
            <person name="Brown T."/>
            <person name="Cohen L."/>
        </authorList>
    </citation>
    <scope>NUCLEOTIDE SEQUENCE</scope>
    <source>
        <strain evidence="9">NIES-381</strain>
    </source>
</reference>
<dbReference type="Pfam" id="PF13848">
    <property type="entry name" value="Thioredoxin_6"/>
    <property type="match status" value="1"/>
</dbReference>
<evidence type="ECO:0000256" key="4">
    <source>
        <dbReference type="ARBA" id="ARBA00023235"/>
    </source>
</evidence>
<proteinExistence type="predicted"/>
<evidence type="ECO:0000256" key="3">
    <source>
        <dbReference type="ARBA" id="ARBA00023110"/>
    </source>
</evidence>
<sequence length="769" mass="86338">MHARFACFFLLLLSSAGLAINIPKFKWGQDKSKIFLSIDIKCSENRQLDLSDDKFNFECDTAKGRHQLQFVLREDIDASGSKCESKGKREECVLLKKGEEHYFDQLMEDPKPFRKYMTVDWKMAEKIDDDNDDGDGVFDGSPVKQLSAKKLQKVLNKEDMVVVFMRYPWCNKCEYARETFIEVARKMKKDAVFGVVDARENRLARSVWNFTSGTCDYKCFHYVHRRHEGAYQIKHEHDANDMVEVLSRYKTPLLDVLPSSSSTALEAIQNAKKLKVVAILPDPKDTALEGVVHEVAKAFRGKLEFAVAYGTIQGTGEVPPSIKLYKPFDDGVSTYIGNLHSAAEISKFLDINCLPQVQEYDFRLQETMDGLGLPGLHFWVDEKPEATKRARVEVMREVAKALVGKMYVMQFDERRHSYLKDNFHGPYDLLLGIQDSFGSNPKRYAYKGAFTAEAISKFADDYLNGLLEPSRKSEDEPEEAWEPGTLKKIVHTTLAGHMHGGPNATVIAFHKSELDDKWASRLTRLAQPLKVVPSVLIGLYNLNANHVPTDILGDEPLSSPVRLAVFLPSAAPGTPPIMYTGSKWSQRALLEFLKPHIPSVEAAWDEVWAEAKRLDEEQKALREAEAAARKAEEERIAALPKISITPDDGIIKQVIKEGDGEVPPAGSGVKAHYTGTLLDGTKFDSSRDRGQPFEFKLGQGMVIKCWDQAFATMKVGEQALLTCQSDYAYGEQGTGPIPAKATLKFDVELVGFDAPEPVEQEEDFSQDEL</sequence>
<dbReference type="AlphaFoldDB" id="A0A7S1HYR5"/>
<dbReference type="PROSITE" id="PS50059">
    <property type="entry name" value="FKBP_PPIASE"/>
    <property type="match status" value="1"/>
</dbReference>
<accession>A0A7S1HYR5</accession>
<name>A0A7S1HYR5_9EUGL</name>
<dbReference type="GO" id="GO:0005737">
    <property type="term" value="C:cytoplasm"/>
    <property type="evidence" value="ECO:0007669"/>
    <property type="project" value="TreeGrafter"/>
</dbReference>
<evidence type="ECO:0000256" key="1">
    <source>
        <dbReference type="ARBA" id="ARBA00000971"/>
    </source>
</evidence>
<dbReference type="InterPro" id="IPR050689">
    <property type="entry name" value="FKBP-type_PPIase"/>
</dbReference>
<protein>
    <recommendedName>
        <fullName evidence="2 5">peptidylprolyl isomerase</fullName>
        <ecNumber evidence="2 5">5.2.1.8</ecNumber>
    </recommendedName>
</protein>
<dbReference type="SUPFAM" id="SSF52833">
    <property type="entry name" value="Thioredoxin-like"/>
    <property type="match status" value="3"/>
</dbReference>
<evidence type="ECO:0000313" key="9">
    <source>
        <dbReference type="EMBL" id="CAD8995129.1"/>
    </source>
</evidence>
<keyword evidence="4 5" id="KW-0413">Isomerase</keyword>
<dbReference type="InterPro" id="IPR001179">
    <property type="entry name" value="PPIase_FKBP_dom"/>
</dbReference>
<dbReference type="InterPro" id="IPR008978">
    <property type="entry name" value="HSP20-like_chaperone"/>
</dbReference>
<evidence type="ECO:0000256" key="2">
    <source>
        <dbReference type="ARBA" id="ARBA00013194"/>
    </source>
</evidence>
<keyword evidence="3 5" id="KW-0697">Rotamase</keyword>
<evidence type="ECO:0000256" key="5">
    <source>
        <dbReference type="PROSITE-ProRule" id="PRU00277"/>
    </source>
</evidence>
<organism evidence="9">
    <name type="scientific">Eutreptiella gymnastica</name>
    <dbReference type="NCBI Taxonomy" id="73025"/>
    <lineage>
        <taxon>Eukaryota</taxon>
        <taxon>Discoba</taxon>
        <taxon>Euglenozoa</taxon>
        <taxon>Euglenida</taxon>
        <taxon>Spirocuta</taxon>
        <taxon>Euglenophyceae</taxon>
        <taxon>Eutreptiales</taxon>
        <taxon>Eutreptiaceae</taxon>
        <taxon>Eutreptiella</taxon>
    </lineage>
</organism>
<gene>
    <name evidence="9" type="ORF">EGYM00392_LOCUS6184</name>
</gene>